<keyword evidence="2" id="KW-0238">DNA-binding</keyword>
<dbReference type="PROSITE" id="PS50048">
    <property type="entry name" value="ZN2_CY6_FUNGAL_2"/>
    <property type="match status" value="1"/>
</dbReference>
<keyword evidence="4" id="KW-0539">Nucleus</keyword>
<keyword evidence="5" id="KW-1133">Transmembrane helix</keyword>
<dbReference type="VEuPathDB" id="FungiDB:TSTA_013330"/>
<evidence type="ECO:0000256" key="2">
    <source>
        <dbReference type="ARBA" id="ARBA00023125"/>
    </source>
</evidence>
<evidence type="ECO:0000313" key="7">
    <source>
        <dbReference type="EMBL" id="EED16230.1"/>
    </source>
</evidence>
<dbReference type="PROSITE" id="PS00463">
    <property type="entry name" value="ZN2_CY6_FUNGAL_1"/>
    <property type="match status" value="1"/>
</dbReference>
<dbReference type="CDD" id="cd00067">
    <property type="entry name" value="GAL4"/>
    <property type="match status" value="1"/>
</dbReference>
<dbReference type="GeneID" id="8108209"/>
<evidence type="ECO:0000256" key="4">
    <source>
        <dbReference type="ARBA" id="ARBA00023242"/>
    </source>
</evidence>
<proteinExistence type="predicted"/>
<keyword evidence="5" id="KW-0472">Membrane</keyword>
<name>B8MGB0_TALSN</name>
<evidence type="ECO:0000256" key="3">
    <source>
        <dbReference type="ARBA" id="ARBA00023163"/>
    </source>
</evidence>
<dbReference type="Pfam" id="PF00172">
    <property type="entry name" value="Zn_clus"/>
    <property type="match status" value="1"/>
</dbReference>
<evidence type="ECO:0000313" key="8">
    <source>
        <dbReference type="Proteomes" id="UP000001745"/>
    </source>
</evidence>
<dbReference type="SMART" id="SM00066">
    <property type="entry name" value="GAL4"/>
    <property type="match status" value="1"/>
</dbReference>
<keyword evidence="5" id="KW-0812">Transmembrane</keyword>
<gene>
    <name evidence="7" type="ORF">TSTA_013330</name>
</gene>
<feature type="domain" description="Zn(2)-C6 fungal-type" evidence="6">
    <location>
        <begin position="7"/>
        <end position="37"/>
    </location>
</feature>
<reference evidence="8" key="1">
    <citation type="journal article" date="2015" name="Genome Announc.">
        <title>Genome sequence of the AIDS-associated pathogen Penicillium marneffei (ATCC18224) and its near taxonomic relative Talaromyces stipitatus (ATCC10500).</title>
        <authorList>
            <person name="Nierman W.C."/>
            <person name="Fedorova-Abrams N.D."/>
            <person name="Andrianopoulos A."/>
        </authorList>
    </citation>
    <scope>NUCLEOTIDE SEQUENCE [LARGE SCALE GENOMIC DNA]</scope>
    <source>
        <strain evidence="8">ATCC 10500 / CBS 375.48 / QM 6759 / NRRL 1006</strain>
    </source>
</reference>
<dbReference type="Gene3D" id="4.10.240.10">
    <property type="entry name" value="Zn(2)-C6 fungal-type DNA-binding domain"/>
    <property type="match status" value="1"/>
</dbReference>
<organism evidence="7 8">
    <name type="scientific">Talaromyces stipitatus (strain ATCC 10500 / CBS 375.48 / QM 6759 / NRRL 1006)</name>
    <name type="common">Penicillium stipitatum</name>
    <dbReference type="NCBI Taxonomy" id="441959"/>
    <lineage>
        <taxon>Eukaryota</taxon>
        <taxon>Fungi</taxon>
        <taxon>Dikarya</taxon>
        <taxon>Ascomycota</taxon>
        <taxon>Pezizomycotina</taxon>
        <taxon>Eurotiomycetes</taxon>
        <taxon>Eurotiomycetidae</taxon>
        <taxon>Eurotiales</taxon>
        <taxon>Trichocomaceae</taxon>
        <taxon>Talaromyces</taxon>
        <taxon>Talaromyces sect. Talaromyces</taxon>
    </lineage>
</organism>
<dbReference type="OMA" id="RSCQACV"/>
<dbReference type="GO" id="GO:0000981">
    <property type="term" value="F:DNA-binding transcription factor activity, RNA polymerase II-specific"/>
    <property type="evidence" value="ECO:0007669"/>
    <property type="project" value="InterPro"/>
</dbReference>
<evidence type="ECO:0000259" key="6">
    <source>
        <dbReference type="PROSITE" id="PS50048"/>
    </source>
</evidence>
<dbReference type="GO" id="GO:0003677">
    <property type="term" value="F:DNA binding"/>
    <property type="evidence" value="ECO:0007669"/>
    <property type="project" value="UniProtKB-KW"/>
</dbReference>
<dbReference type="InterPro" id="IPR036864">
    <property type="entry name" value="Zn2-C6_fun-type_DNA-bd_sf"/>
</dbReference>
<sequence length="364" mass="41059">MGILRKACRNCTSAKRKCVVQLPKCARCAQKGLTCTYDLEHLNAPTGPAEETPQLSFNPSTCDSPGYCVFKTLQLRPSSIDPAICRPGHSDAFELMRLGFQAVPDLIKADKPAVFVHPKLKAHSSYYDHLAIFREAGVFAVTEQRFNYLLQLDIRTVTMEEALTAVQALLIYLATFLFAYVGTGKRSHTDQYLNILYKWTQTIFPSAQNRMPRDQSPWQEWLFGESVRRTIIMSYALTMAMDSFEHGYCSNWLFLESLPFDSRAGLWMAESPQAWIAAARTKTGEEVGERLSSYHEYSESLKGMKDDFKGDMFLRLLVISHNEDYVAACYHPCKPVGTIPTLGIGHGNIIRFNVAYSKTWTGGN</sequence>
<dbReference type="HOGENOM" id="CLU_024655_1_2_1"/>
<protein>
    <recommendedName>
        <fullName evidence="6">Zn(2)-C6 fungal-type domain-containing protein</fullName>
    </recommendedName>
</protein>
<keyword evidence="8" id="KW-1185">Reference proteome</keyword>
<dbReference type="Proteomes" id="UP000001745">
    <property type="component" value="Unassembled WGS sequence"/>
</dbReference>
<dbReference type="AlphaFoldDB" id="B8MGB0"/>
<dbReference type="PhylomeDB" id="B8MGB0"/>
<dbReference type="OrthoDB" id="4216928at2759"/>
<dbReference type="RefSeq" id="XP_002483464.1">
    <property type="nucleotide sequence ID" value="XM_002483419.1"/>
</dbReference>
<dbReference type="InterPro" id="IPR001138">
    <property type="entry name" value="Zn2Cys6_DnaBD"/>
</dbReference>
<keyword evidence="1" id="KW-0805">Transcription regulation</keyword>
<dbReference type="SUPFAM" id="SSF57701">
    <property type="entry name" value="Zn2/Cys6 DNA-binding domain"/>
    <property type="match status" value="1"/>
</dbReference>
<feature type="transmembrane region" description="Helical" evidence="5">
    <location>
        <begin position="162"/>
        <end position="181"/>
    </location>
</feature>
<accession>B8MGB0</accession>
<dbReference type="InParanoid" id="B8MGB0"/>
<dbReference type="eggNOG" id="ENOG502T4ZA">
    <property type="taxonomic scope" value="Eukaryota"/>
</dbReference>
<keyword evidence="3" id="KW-0804">Transcription</keyword>
<evidence type="ECO:0000256" key="1">
    <source>
        <dbReference type="ARBA" id="ARBA00023015"/>
    </source>
</evidence>
<dbReference type="GO" id="GO:0008270">
    <property type="term" value="F:zinc ion binding"/>
    <property type="evidence" value="ECO:0007669"/>
    <property type="project" value="InterPro"/>
</dbReference>
<evidence type="ECO:0000256" key="5">
    <source>
        <dbReference type="SAM" id="Phobius"/>
    </source>
</evidence>
<dbReference type="EMBL" id="EQ962656">
    <property type="protein sequence ID" value="EED16230.1"/>
    <property type="molecule type" value="Genomic_DNA"/>
</dbReference>